<dbReference type="FunFam" id="2.130.10.10:FF:000615">
    <property type="entry name" value="Receptor for activated C kinase 1"/>
    <property type="match status" value="2"/>
</dbReference>
<evidence type="ECO:0000313" key="7">
    <source>
        <dbReference type="Proteomes" id="UP000023152"/>
    </source>
</evidence>
<comment type="caution">
    <text evidence="6">The sequence shown here is derived from an EMBL/GenBank/DDBJ whole genome shotgun (WGS) entry which is preliminary data.</text>
</comment>
<dbReference type="Gene3D" id="2.130.10.10">
    <property type="entry name" value="YVTN repeat-like/Quinoprotein amine dehydrogenase"/>
    <property type="match status" value="2"/>
</dbReference>
<feature type="repeat" description="WD" evidence="4">
    <location>
        <begin position="256"/>
        <end position="297"/>
    </location>
</feature>
<dbReference type="Pfam" id="PF00400">
    <property type="entry name" value="WD40"/>
    <property type="match status" value="6"/>
</dbReference>
<dbReference type="Proteomes" id="UP000023152">
    <property type="component" value="Unassembled WGS sequence"/>
</dbReference>
<dbReference type="PRINTS" id="PR00320">
    <property type="entry name" value="GPROTEINBRPT"/>
</dbReference>
<protein>
    <submittedName>
        <fullName evidence="6">Uncharacterized protein</fullName>
    </submittedName>
</protein>
<dbReference type="PROSITE" id="PS50082">
    <property type="entry name" value="WD_REPEATS_2"/>
    <property type="match status" value="6"/>
</dbReference>
<dbReference type="AlphaFoldDB" id="X6NAN9"/>
<dbReference type="InterPro" id="IPR045223">
    <property type="entry name" value="RACK1-like"/>
</dbReference>
<sequence>MAEEQGESIENQGILSGHTSWVTSIAAAPDDSNTIITGSRDKTIAVWKLSKKGQKRPQIEGTLVRRLNGHNHIVSAVDISADGLHALSSSWDGTIRLWNLQSGDCRHIFQGHKRDVLSCAFSVDNRQIVSGSMDKSVRVWNMLSFFFFKKDKKEILKKFFKKKRNFFLNATSRREEKKKLCFALFYLNVVRKGDSKSLGGSQEQRSLEGNEGHRDWVSCVQFSPNAEERVVVSCGRDKIVKVWDLKDDRSPLKHTLVGHTGCVNSVTVSPDGSLCASGGKDGVAMLWDLLEGKELSSLKAGGEINDLCFSPNRYWYILLLLFFITFLCSFLFPFVLMLCGAVGSEIKIWDLETKEEVGVIKNLERIEQQQQQQPEKKKKKKHPLPILCTSLAWSHDGKTLFAGYSDGKVRIWSLISPRE</sequence>
<organism evidence="6 7">
    <name type="scientific">Reticulomyxa filosa</name>
    <dbReference type="NCBI Taxonomy" id="46433"/>
    <lineage>
        <taxon>Eukaryota</taxon>
        <taxon>Sar</taxon>
        <taxon>Rhizaria</taxon>
        <taxon>Retaria</taxon>
        <taxon>Foraminifera</taxon>
        <taxon>Monothalamids</taxon>
        <taxon>Reticulomyxidae</taxon>
        <taxon>Reticulomyxa</taxon>
    </lineage>
</organism>
<dbReference type="InterPro" id="IPR015943">
    <property type="entry name" value="WD40/YVTN_repeat-like_dom_sf"/>
</dbReference>
<comment type="similarity">
    <text evidence="1">Belongs to the WD repeat G protein beta family. Ribosomal protein RACK1 subfamily.</text>
</comment>
<evidence type="ECO:0000256" key="2">
    <source>
        <dbReference type="ARBA" id="ARBA00022574"/>
    </source>
</evidence>
<dbReference type="PROSITE" id="PS50294">
    <property type="entry name" value="WD_REPEATS_REGION"/>
    <property type="match status" value="6"/>
</dbReference>
<dbReference type="InterPro" id="IPR001680">
    <property type="entry name" value="WD40_rpt"/>
</dbReference>
<feature type="repeat" description="WD" evidence="4">
    <location>
        <begin position="389"/>
        <end position="419"/>
    </location>
</feature>
<evidence type="ECO:0000256" key="5">
    <source>
        <dbReference type="SAM" id="Phobius"/>
    </source>
</evidence>
<name>X6NAN9_RETFI</name>
<feature type="repeat" description="WD" evidence="4">
    <location>
        <begin position="15"/>
        <end position="50"/>
    </location>
</feature>
<gene>
    <name evidence="6" type="ORF">RFI_14228</name>
</gene>
<dbReference type="OrthoDB" id="7875889at2759"/>
<keyword evidence="5" id="KW-1133">Transmembrane helix</keyword>
<dbReference type="PROSITE" id="PS00678">
    <property type="entry name" value="WD_REPEATS_1"/>
    <property type="match status" value="4"/>
</dbReference>
<keyword evidence="5" id="KW-0472">Membrane</keyword>
<accession>X6NAN9</accession>
<feature type="repeat" description="WD" evidence="4">
    <location>
        <begin position="109"/>
        <end position="142"/>
    </location>
</feature>
<dbReference type="SMART" id="SM00320">
    <property type="entry name" value="WD40"/>
    <property type="match status" value="6"/>
</dbReference>
<dbReference type="InterPro" id="IPR020472">
    <property type="entry name" value="WD40_PAC1"/>
</dbReference>
<dbReference type="GO" id="GO:0045182">
    <property type="term" value="F:translation regulator activity"/>
    <property type="evidence" value="ECO:0007669"/>
    <property type="project" value="InterPro"/>
</dbReference>
<keyword evidence="3" id="KW-0677">Repeat</keyword>
<keyword evidence="7" id="KW-1185">Reference proteome</keyword>
<dbReference type="PANTHER" id="PTHR19868">
    <property type="entry name" value="RECEPTOR FOR ACTIVATED PROTEIN KINASE C RACK1"/>
    <property type="match status" value="1"/>
</dbReference>
<feature type="repeat" description="WD" evidence="4">
    <location>
        <begin position="67"/>
        <end position="108"/>
    </location>
</feature>
<feature type="repeat" description="WD" evidence="4">
    <location>
        <begin position="210"/>
        <end position="253"/>
    </location>
</feature>
<evidence type="ECO:0000313" key="6">
    <source>
        <dbReference type="EMBL" id="ETO22958.1"/>
    </source>
</evidence>
<keyword evidence="5" id="KW-0812">Transmembrane</keyword>
<reference evidence="6 7" key="1">
    <citation type="journal article" date="2013" name="Curr. Biol.">
        <title>The Genome of the Foraminiferan Reticulomyxa filosa.</title>
        <authorList>
            <person name="Glockner G."/>
            <person name="Hulsmann N."/>
            <person name="Schleicher M."/>
            <person name="Noegel A.A."/>
            <person name="Eichinger L."/>
            <person name="Gallinger C."/>
            <person name="Pawlowski J."/>
            <person name="Sierra R."/>
            <person name="Euteneuer U."/>
            <person name="Pillet L."/>
            <person name="Moustafa A."/>
            <person name="Platzer M."/>
            <person name="Groth M."/>
            <person name="Szafranski K."/>
            <person name="Schliwa M."/>
        </authorList>
    </citation>
    <scope>NUCLEOTIDE SEQUENCE [LARGE SCALE GENOMIC DNA]</scope>
</reference>
<dbReference type="GO" id="GO:0043022">
    <property type="term" value="F:ribosome binding"/>
    <property type="evidence" value="ECO:0007669"/>
    <property type="project" value="InterPro"/>
</dbReference>
<keyword evidence="2 4" id="KW-0853">WD repeat</keyword>
<proteinExistence type="inferred from homology"/>
<evidence type="ECO:0000256" key="4">
    <source>
        <dbReference type="PROSITE-ProRule" id="PRU00221"/>
    </source>
</evidence>
<evidence type="ECO:0000256" key="1">
    <source>
        <dbReference type="ARBA" id="ARBA00007253"/>
    </source>
</evidence>
<dbReference type="CDD" id="cd00200">
    <property type="entry name" value="WD40"/>
    <property type="match status" value="1"/>
</dbReference>
<dbReference type="OMA" id="ITNNIGH"/>
<dbReference type="InterPro" id="IPR036322">
    <property type="entry name" value="WD40_repeat_dom_sf"/>
</dbReference>
<dbReference type="InterPro" id="IPR019775">
    <property type="entry name" value="WD40_repeat_CS"/>
</dbReference>
<dbReference type="EMBL" id="ASPP01010331">
    <property type="protein sequence ID" value="ETO22958.1"/>
    <property type="molecule type" value="Genomic_DNA"/>
</dbReference>
<evidence type="ECO:0000256" key="3">
    <source>
        <dbReference type="ARBA" id="ARBA00022737"/>
    </source>
</evidence>
<dbReference type="SUPFAM" id="SSF50978">
    <property type="entry name" value="WD40 repeat-like"/>
    <property type="match status" value="1"/>
</dbReference>
<feature type="transmembrane region" description="Helical" evidence="5">
    <location>
        <begin position="314"/>
        <end position="339"/>
    </location>
</feature>